<keyword evidence="6" id="KW-1185">Reference proteome</keyword>
<dbReference type="EMBL" id="FOFU01000002">
    <property type="protein sequence ID" value="SEP96427.1"/>
    <property type="molecule type" value="Genomic_DNA"/>
</dbReference>
<dbReference type="Gene3D" id="1.10.10.2830">
    <property type="match status" value="1"/>
</dbReference>
<dbReference type="OrthoDB" id="9802051at2"/>
<dbReference type="Proteomes" id="UP000182360">
    <property type="component" value="Unassembled WGS sequence"/>
</dbReference>
<dbReference type="CDD" id="cd16393">
    <property type="entry name" value="SPO0J_N"/>
    <property type="match status" value="1"/>
</dbReference>
<feature type="domain" description="ParB-like N-terminal" evidence="4">
    <location>
        <begin position="58"/>
        <end position="148"/>
    </location>
</feature>
<dbReference type="Pfam" id="PF02195">
    <property type="entry name" value="ParB_N"/>
    <property type="match status" value="1"/>
</dbReference>
<dbReference type="NCBIfam" id="TIGR00180">
    <property type="entry name" value="parB_part"/>
    <property type="match status" value="1"/>
</dbReference>
<dbReference type="GO" id="GO:0007059">
    <property type="term" value="P:chromosome segregation"/>
    <property type="evidence" value="ECO:0007669"/>
    <property type="project" value="UniProtKB-KW"/>
</dbReference>
<dbReference type="FunFam" id="1.10.10.2830:FF:000001">
    <property type="entry name" value="Chromosome partitioning protein ParB"/>
    <property type="match status" value="1"/>
</dbReference>
<dbReference type="AlphaFoldDB" id="A0A1H9C618"/>
<evidence type="ECO:0000256" key="2">
    <source>
        <dbReference type="ARBA" id="ARBA00022829"/>
    </source>
</evidence>
<dbReference type="SMART" id="SM00470">
    <property type="entry name" value="ParB"/>
    <property type="match status" value="1"/>
</dbReference>
<evidence type="ECO:0000259" key="4">
    <source>
        <dbReference type="SMART" id="SM00470"/>
    </source>
</evidence>
<evidence type="ECO:0000313" key="5">
    <source>
        <dbReference type="EMBL" id="SEP96427.1"/>
    </source>
</evidence>
<keyword evidence="3 5" id="KW-0238">DNA-binding</keyword>
<evidence type="ECO:0000256" key="3">
    <source>
        <dbReference type="ARBA" id="ARBA00023125"/>
    </source>
</evidence>
<dbReference type="InterPro" id="IPR004437">
    <property type="entry name" value="ParB/RepB/Spo0J"/>
</dbReference>
<keyword evidence="2" id="KW-0159">Chromosome partition</keyword>
<dbReference type="GO" id="GO:0003677">
    <property type="term" value="F:DNA binding"/>
    <property type="evidence" value="ECO:0007669"/>
    <property type="project" value="UniProtKB-KW"/>
</dbReference>
<evidence type="ECO:0000313" key="6">
    <source>
        <dbReference type="Proteomes" id="UP000182360"/>
    </source>
</evidence>
<dbReference type="eggNOG" id="COG1475">
    <property type="taxonomic scope" value="Bacteria"/>
</dbReference>
<dbReference type="RefSeq" id="WP_074641002.1">
    <property type="nucleotide sequence ID" value="NZ_FOFU01000002.1"/>
</dbReference>
<protein>
    <submittedName>
        <fullName evidence="5">Chromosome segregation DNA-binding protein</fullName>
    </submittedName>
</protein>
<dbReference type="STRING" id="163.SAMN04487775_106167"/>
<reference evidence="5 6" key="1">
    <citation type="submission" date="2016-10" db="EMBL/GenBank/DDBJ databases">
        <authorList>
            <person name="de Groot N.N."/>
        </authorList>
    </citation>
    <scope>NUCLEOTIDE SEQUENCE [LARGE SCALE GENOMIC DNA]</scope>
    <source>
        <strain evidence="5 6">B25</strain>
    </source>
</reference>
<dbReference type="Pfam" id="PF17762">
    <property type="entry name" value="HTH_ParB"/>
    <property type="match status" value="1"/>
</dbReference>
<dbReference type="SUPFAM" id="SSF109709">
    <property type="entry name" value="KorB DNA-binding domain-like"/>
    <property type="match status" value="1"/>
</dbReference>
<comment type="similarity">
    <text evidence="1">Belongs to the ParB family.</text>
</comment>
<dbReference type="SUPFAM" id="SSF110849">
    <property type="entry name" value="ParB/Sulfiredoxin"/>
    <property type="match status" value="1"/>
</dbReference>
<proteinExistence type="inferred from homology"/>
<dbReference type="FunFam" id="3.90.1530.30:FF:000001">
    <property type="entry name" value="Chromosome partitioning protein ParB"/>
    <property type="match status" value="1"/>
</dbReference>
<name>A0A1H9C618_9SPIR</name>
<dbReference type="InterPro" id="IPR036086">
    <property type="entry name" value="ParB/Sulfiredoxin_sf"/>
</dbReference>
<organism evidence="5 6">
    <name type="scientific">Treponema bryantii</name>
    <dbReference type="NCBI Taxonomy" id="163"/>
    <lineage>
        <taxon>Bacteria</taxon>
        <taxon>Pseudomonadati</taxon>
        <taxon>Spirochaetota</taxon>
        <taxon>Spirochaetia</taxon>
        <taxon>Spirochaetales</taxon>
        <taxon>Treponemataceae</taxon>
        <taxon>Treponema</taxon>
    </lineage>
</organism>
<accession>A0A1H9C618</accession>
<gene>
    <name evidence="5" type="ORF">SAMN04487977_10254</name>
</gene>
<dbReference type="PANTHER" id="PTHR33375:SF1">
    <property type="entry name" value="CHROMOSOME-PARTITIONING PROTEIN PARB-RELATED"/>
    <property type="match status" value="1"/>
</dbReference>
<evidence type="ECO:0000256" key="1">
    <source>
        <dbReference type="ARBA" id="ARBA00006295"/>
    </source>
</evidence>
<sequence>MAKNALGKGLGALLGENPAAQEEVAVSTGAVTNGGLHNTTLKRTKLPAAIKMEEDGSMWLDPALLKPNPKQPRIEFNQKQLDELCESIKSNGILQPIIVEDAGDGSFYIIAGERRTRAARMAGLTKVPVQLRKFDEQQKLEMALIENIQRADLNPIEEATAYYNLIQMGDLNQEEVAKRVGKARATVANAIRLLKLPEDIQHALVNGQITSGHARALLMVKNDADMRVMFAKIVGNGLSVREAEALADTYNGGGRAAAKKDDDKKVQKKDPDVLAFEQELRNIFGTRDVSLKGDINKGFIIIGFDNKKDFDRIYEVLMSKKA</sequence>
<dbReference type="Gene3D" id="3.90.1530.30">
    <property type="match status" value="1"/>
</dbReference>
<dbReference type="InterPro" id="IPR041468">
    <property type="entry name" value="HTH_ParB/Spo0J"/>
</dbReference>
<dbReference type="GO" id="GO:0005694">
    <property type="term" value="C:chromosome"/>
    <property type="evidence" value="ECO:0007669"/>
    <property type="project" value="TreeGrafter"/>
</dbReference>
<dbReference type="InterPro" id="IPR003115">
    <property type="entry name" value="ParB_N"/>
</dbReference>
<dbReference type="PANTHER" id="PTHR33375">
    <property type="entry name" value="CHROMOSOME-PARTITIONING PROTEIN PARB-RELATED"/>
    <property type="match status" value="1"/>
</dbReference>
<dbReference type="InterPro" id="IPR050336">
    <property type="entry name" value="Chromosome_partition/occlusion"/>
</dbReference>